<name>C6HW89_9BACT</name>
<dbReference type="Pfam" id="PF17136">
    <property type="entry name" value="ribosomal_L24"/>
    <property type="match status" value="1"/>
</dbReference>
<evidence type="ECO:0000256" key="1">
    <source>
        <dbReference type="ARBA" id="ARBA00010618"/>
    </source>
</evidence>
<sequence length="118" mass="13600">MMRKRMPSPFSFPALKKDDKVIVTAGKDKGKVGKIIKVDRLYHHVYVENINMIKKAIKPNQTSREGGFITKENFLNASNVMLECPHCHKPTRIAHKFFENGTKSRICKKCNEVIDQKK</sequence>
<organism evidence="7 8">
    <name type="scientific">Leptospirillum ferrodiazotrophum</name>
    <dbReference type="NCBI Taxonomy" id="412449"/>
    <lineage>
        <taxon>Bacteria</taxon>
        <taxon>Pseudomonadati</taxon>
        <taxon>Nitrospirota</taxon>
        <taxon>Nitrospiria</taxon>
        <taxon>Nitrospirales</taxon>
        <taxon>Nitrospiraceae</taxon>
        <taxon>Leptospirillum</taxon>
    </lineage>
</organism>
<evidence type="ECO:0000259" key="6">
    <source>
        <dbReference type="SMART" id="SM00739"/>
    </source>
</evidence>
<evidence type="ECO:0000256" key="4">
    <source>
        <dbReference type="ARBA" id="ARBA00035206"/>
    </source>
</evidence>
<keyword evidence="2 5" id="KW-0689">Ribosomal protein</keyword>
<dbReference type="Gene3D" id="2.30.30.30">
    <property type="match status" value="1"/>
</dbReference>
<dbReference type="Proteomes" id="UP000009374">
    <property type="component" value="Unassembled WGS sequence"/>
</dbReference>
<evidence type="ECO:0000256" key="2">
    <source>
        <dbReference type="ARBA" id="ARBA00022980"/>
    </source>
</evidence>
<dbReference type="SMART" id="SM00739">
    <property type="entry name" value="KOW"/>
    <property type="match status" value="1"/>
</dbReference>
<reference evidence="7 8" key="1">
    <citation type="journal article" date="2009" name="Appl. Environ. Microbiol.">
        <title>Community genomic and proteomic analyses of chemoautotrophic iron-oxidizing "Leptospirillum rubarum" (Group II) and "Leptospirillum ferrodiazotrophum" (Group III) bacteria in acid mine drainage biofilms.</title>
        <authorList>
            <person name="Goltsman D.S."/>
            <person name="Denef V.J."/>
            <person name="Singer S.W."/>
            <person name="VerBerkmoes N.C."/>
            <person name="Lefsrud M."/>
            <person name="Mueller R.S."/>
            <person name="Dick G.J."/>
            <person name="Sun C.L."/>
            <person name="Wheeler K.E."/>
            <person name="Zemla A."/>
            <person name="Baker B.J."/>
            <person name="Hauser L."/>
            <person name="Land M."/>
            <person name="Shah M.B."/>
            <person name="Thelen M.P."/>
            <person name="Hettich R.L."/>
            <person name="Banfield J.F."/>
        </authorList>
    </citation>
    <scope>NUCLEOTIDE SEQUENCE [LARGE SCALE GENOMIC DNA]</scope>
</reference>
<dbReference type="GO" id="GO:0003735">
    <property type="term" value="F:structural constituent of ribosome"/>
    <property type="evidence" value="ECO:0007669"/>
    <property type="project" value="InterPro"/>
</dbReference>
<dbReference type="NCBIfam" id="TIGR01079">
    <property type="entry name" value="rplX_bact"/>
    <property type="match status" value="1"/>
</dbReference>
<evidence type="ECO:0000256" key="5">
    <source>
        <dbReference type="HAMAP-Rule" id="MF_01326"/>
    </source>
</evidence>
<dbReference type="SUPFAM" id="SSF50104">
    <property type="entry name" value="Translation proteins SH3-like domain"/>
    <property type="match status" value="1"/>
</dbReference>
<dbReference type="AlphaFoldDB" id="C6HW89"/>
<comment type="similarity">
    <text evidence="1 5">Belongs to the universal ribosomal protein uL24 family.</text>
</comment>
<feature type="domain" description="KOW" evidence="6">
    <location>
        <begin position="14"/>
        <end position="41"/>
    </location>
</feature>
<dbReference type="InterPro" id="IPR008991">
    <property type="entry name" value="Translation_prot_SH3-like_sf"/>
</dbReference>
<dbReference type="InterPro" id="IPR005824">
    <property type="entry name" value="KOW"/>
</dbReference>
<accession>C6HW89</accession>
<comment type="function">
    <text evidence="5">One of the proteins that surrounds the polypeptide exit tunnel on the outside of the subunit.</text>
</comment>
<dbReference type="InterPro" id="IPR003256">
    <property type="entry name" value="Ribosomal_uL24"/>
</dbReference>
<proteinExistence type="inferred from homology"/>
<keyword evidence="5" id="KW-0694">RNA-binding</keyword>
<keyword evidence="8" id="KW-1185">Reference proteome</keyword>
<gene>
    <name evidence="5" type="primary">rplX</name>
    <name evidence="7" type="ORF">UBAL3_80420017</name>
</gene>
<keyword evidence="5" id="KW-0699">rRNA-binding</keyword>
<dbReference type="Pfam" id="PF00467">
    <property type="entry name" value="KOW"/>
    <property type="match status" value="1"/>
</dbReference>
<protein>
    <recommendedName>
        <fullName evidence="4 5">Large ribosomal subunit protein uL24</fullName>
    </recommendedName>
</protein>
<dbReference type="InterPro" id="IPR041988">
    <property type="entry name" value="Ribosomal_uL24_KOW"/>
</dbReference>
<dbReference type="InterPro" id="IPR057264">
    <property type="entry name" value="Ribosomal_uL24_C"/>
</dbReference>
<dbReference type="PANTHER" id="PTHR12903">
    <property type="entry name" value="MITOCHONDRIAL RIBOSOMAL PROTEIN L24"/>
    <property type="match status" value="1"/>
</dbReference>
<comment type="subunit">
    <text evidence="5">Part of the 50S ribosomal subunit.</text>
</comment>
<keyword evidence="3 5" id="KW-0687">Ribonucleoprotein</keyword>
<dbReference type="InterPro" id="IPR014722">
    <property type="entry name" value="Rib_uL2_dom2"/>
</dbReference>
<evidence type="ECO:0000313" key="8">
    <source>
        <dbReference type="Proteomes" id="UP000009374"/>
    </source>
</evidence>
<dbReference type="EMBL" id="GG693869">
    <property type="protein sequence ID" value="EES53067.1"/>
    <property type="molecule type" value="Genomic_DNA"/>
</dbReference>
<comment type="function">
    <text evidence="5">One of two assembly initiator proteins, it binds directly to the 5'-end of the 23S rRNA, where it nucleates assembly of the 50S subunit.</text>
</comment>
<dbReference type="GO" id="GO:1990904">
    <property type="term" value="C:ribonucleoprotein complex"/>
    <property type="evidence" value="ECO:0007669"/>
    <property type="project" value="UniProtKB-KW"/>
</dbReference>
<evidence type="ECO:0000313" key="7">
    <source>
        <dbReference type="EMBL" id="EES53067.1"/>
    </source>
</evidence>
<evidence type="ECO:0000256" key="3">
    <source>
        <dbReference type="ARBA" id="ARBA00023274"/>
    </source>
</evidence>
<dbReference type="GO" id="GO:0006412">
    <property type="term" value="P:translation"/>
    <property type="evidence" value="ECO:0007669"/>
    <property type="project" value="UniProtKB-UniRule"/>
</dbReference>
<dbReference type="HAMAP" id="MF_01326_B">
    <property type="entry name" value="Ribosomal_uL24_B"/>
    <property type="match status" value="1"/>
</dbReference>
<dbReference type="GO" id="GO:0019843">
    <property type="term" value="F:rRNA binding"/>
    <property type="evidence" value="ECO:0007669"/>
    <property type="project" value="UniProtKB-UniRule"/>
</dbReference>
<dbReference type="CDD" id="cd06089">
    <property type="entry name" value="KOW_RPL26"/>
    <property type="match status" value="1"/>
</dbReference>
<dbReference type="GO" id="GO:0005840">
    <property type="term" value="C:ribosome"/>
    <property type="evidence" value="ECO:0007669"/>
    <property type="project" value="UniProtKB-KW"/>
</dbReference>